<dbReference type="PANTHER" id="PTHR45947">
    <property type="entry name" value="SULFOQUINOVOSYL TRANSFERASE SQD2"/>
    <property type="match status" value="1"/>
</dbReference>
<dbReference type="InterPro" id="IPR001296">
    <property type="entry name" value="Glyco_trans_1"/>
</dbReference>
<dbReference type="GO" id="GO:0016757">
    <property type="term" value="F:glycosyltransferase activity"/>
    <property type="evidence" value="ECO:0007669"/>
    <property type="project" value="InterPro"/>
</dbReference>
<dbReference type="Gene3D" id="3.40.50.2000">
    <property type="entry name" value="Glycogen Phosphorylase B"/>
    <property type="match status" value="2"/>
</dbReference>
<dbReference type="SUPFAM" id="SSF53756">
    <property type="entry name" value="UDP-Glycosyltransferase/glycogen phosphorylase"/>
    <property type="match status" value="1"/>
</dbReference>
<comment type="caution">
    <text evidence="3">The sequence shown here is derived from an EMBL/GenBank/DDBJ whole genome shotgun (WGS) entry which is preliminary data.</text>
</comment>
<dbReference type="CDD" id="cd03801">
    <property type="entry name" value="GT4_PimA-like"/>
    <property type="match status" value="1"/>
</dbReference>
<dbReference type="OrthoDB" id="7560678at2"/>
<feature type="domain" description="Glycosyl transferase family 1" evidence="1">
    <location>
        <begin position="173"/>
        <end position="328"/>
    </location>
</feature>
<evidence type="ECO:0000313" key="3">
    <source>
        <dbReference type="EMBL" id="KFB00744.1"/>
    </source>
</evidence>
<protein>
    <recommendedName>
        <fullName evidence="5">Glycosyl transferase family 1 domain-containing protein</fullName>
    </recommendedName>
</protein>
<reference evidence="4" key="2">
    <citation type="submission" date="2014-07" db="EMBL/GenBank/DDBJ databases">
        <title>Genome sequence of Mangrovimonas yunxiaonensis.</title>
        <authorList>
            <person name="Li Y."/>
            <person name="Zheng T."/>
        </authorList>
    </citation>
    <scope>NUCLEOTIDE SEQUENCE [LARGE SCALE GENOMIC DNA]</scope>
    <source>
        <strain evidence="4">LY01</strain>
    </source>
</reference>
<dbReference type="AlphaFoldDB" id="A0A084TJ58"/>
<feature type="domain" description="Glycosyltransferase subfamily 4-like N-terminal" evidence="2">
    <location>
        <begin position="51"/>
        <end position="161"/>
    </location>
</feature>
<dbReference type="Pfam" id="PF00534">
    <property type="entry name" value="Glycos_transf_1"/>
    <property type="match status" value="1"/>
</dbReference>
<sequence>MSIQPKHILYTIPNFDTAGSQYVLTYLIKHSPKNYTVYIGVDKAIALVPDVVPKSQRLLIKKSGDLWRDALKFSKQLKANNIDIIHSWDYRSELVEVIGARLARVPYIFTKKNNAWNKRWHIKSLLATHIAYDNPDMKMRFFNYWYLGKKISFIPHGVDINQFQPEINRELKTSSFNIGCVGQINKNKNQEFLVSLLPELPQFVRLYLYGKYDSAYLEYLKKIAEELGVINRVTFGDYISNNELPKVLTQLQVFILPSRQEGLPVAVLEALACGVPVLCSDSGGGARYIFRLGKGGDVFQLNDKDKVLKWLKQCYTNSTFYNKKQTEAREVAEMFNADYEVEAYHKLYDKLL</sequence>
<evidence type="ECO:0008006" key="5">
    <source>
        <dbReference type="Google" id="ProtNLM"/>
    </source>
</evidence>
<accession>A0A084TJ58</accession>
<name>A0A084TJ58_9FLAO</name>
<keyword evidence="4" id="KW-1185">Reference proteome</keyword>
<dbReference type="RefSeq" id="WP_036122483.1">
    <property type="nucleotide sequence ID" value="NZ_BMET01000006.1"/>
</dbReference>
<dbReference type="InterPro" id="IPR028098">
    <property type="entry name" value="Glyco_trans_4-like_N"/>
</dbReference>
<dbReference type="InterPro" id="IPR050194">
    <property type="entry name" value="Glycosyltransferase_grp1"/>
</dbReference>
<dbReference type="eggNOG" id="COG0438">
    <property type="taxonomic scope" value="Bacteria"/>
</dbReference>
<dbReference type="EMBL" id="JPFK01000007">
    <property type="protein sequence ID" value="KFB00744.1"/>
    <property type="molecule type" value="Genomic_DNA"/>
</dbReference>
<dbReference type="STRING" id="1197477.IA57_09830"/>
<dbReference type="Pfam" id="PF13439">
    <property type="entry name" value="Glyco_transf_4"/>
    <property type="match status" value="1"/>
</dbReference>
<reference evidence="3 4" key="1">
    <citation type="journal article" date="2014" name="Genome Announc.">
        <title>Draft Genome Sequence of the Algicidal Bacterium Mangrovimonas yunxiaonensis Strain LY01.</title>
        <authorList>
            <person name="Li Y."/>
            <person name="Zhu H."/>
            <person name="Li C."/>
            <person name="Zhang H."/>
            <person name="Chen Z."/>
            <person name="Zheng W."/>
            <person name="Xu H."/>
            <person name="Zheng T."/>
        </authorList>
    </citation>
    <scope>NUCLEOTIDE SEQUENCE [LARGE SCALE GENOMIC DNA]</scope>
    <source>
        <strain evidence="3 4">LY01</strain>
    </source>
</reference>
<organism evidence="3 4">
    <name type="scientific">Mangrovimonas yunxiaonensis</name>
    <dbReference type="NCBI Taxonomy" id="1197477"/>
    <lineage>
        <taxon>Bacteria</taxon>
        <taxon>Pseudomonadati</taxon>
        <taxon>Bacteroidota</taxon>
        <taxon>Flavobacteriia</taxon>
        <taxon>Flavobacteriales</taxon>
        <taxon>Flavobacteriaceae</taxon>
        <taxon>Mangrovimonas</taxon>
    </lineage>
</organism>
<gene>
    <name evidence="3" type="ORF">IA57_09830</name>
</gene>
<proteinExistence type="predicted"/>
<evidence type="ECO:0000259" key="1">
    <source>
        <dbReference type="Pfam" id="PF00534"/>
    </source>
</evidence>
<dbReference type="Proteomes" id="UP000028521">
    <property type="component" value="Unassembled WGS sequence"/>
</dbReference>
<dbReference type="PANTHER" id="PTHR45947:SF3">
    <property type="entry name" value="SULFOQUINOVOSYL TRANSFERASE SQD2"/>
    <property type="match status" value="1"/>
</dbReference>
<evidence type="ECO:0000313" key="4">
    <source>
        <dbReference type="Proteomes" id="UP000028521"/>
    </source>
</evidence>
<evidence type="ECO:0000259" key="2">
    <source>
        <dbReference type="Pfam" id="PF13439"/>
    </source>
</evidence>